<protein>
    <recommendedName>
        <fullName evidence="3">Lipoprotein</fullName>
    </recommendedName>
</protein>
<comment type="caution">
    <text evidence="1">The sequence shown here is derived from an EMBL/GenBank/DDBJ whole genome shotgun (WGS) entry which is preliminary data.</text>
</comment>
<accession>A0ABX1U2K9</accession>
<keyword evidence="2" id="KW-1185">Reference proteome</keyword>
<name>A0ABX1U2K9_9VIBR</name>
<reference evidence="1 2" key="1">
    <citation type="submission" date="2020-04" db="EMBL/GenBank/DDBJ databases">
        <title>WGS-Seq of Vibrio isolated by the O'Toole Lab.</title>
        <authorList>
            <person name="Mckone K.P."/>
            <person name="Whitaker R."/>
            <person name="Sevigney J.L."/>
            <person name="Herring J.B."/>
            <person name="O'Toole G."/>
        </authorList>
    </citation>
    <scope>NUCLEOTIDE SEQUENCE [LARGE SCALE GENOMIC DNA]</scope>
    <source>
        <strain evidence="1 2">BS_02</strain>
    </source>
</reference>
<evidence type="ECO:0008006" key="3">
    <source>
        <dbReference type="Google" id="ProtNLM"/>
    </source>
</evidence>
<evidence type="ECO:0000313" key="1">
    <source>
        <dbReference type="EMBL" id="NMR68694.1"/>
    </source>
</evidence>
<organism evidence="1 2">
    <name type="scientific">Vibrio breoganii</name>
    <dbReference type="NCBI Taxonomy" id="553239"/>
    <lineage>
        <taxon>Bacteria</taxon>
        <taxon>Pseudomonadati</taxon>
        <taxon>Pseudomonadota</taxon>
        <taxon>Gammaproteobacteria</taxon>
        <taxon>Vibrionales</taxon>
        <taxon>Vibrionaceae</taxon>
        <taxon>Vibrio</taxon>
    </lineage>
</organism>
<dbReference type="Proteomes" id="UP000590068">
    <property type="component" value="Unassembled WGS sequence"/>
</dbReference>
<gene>
    <name evidence="1" type="ORF">HJ568_01745</name>
</gene>
<proteinExistence type="predicted"/>
<dbReference type="EMBL" id="JABCJR010000002">
    <property type="protein sequence ID" value="NMR68694.1"/>
    <property type="molecule type" value="Genomic_DNA"/>
</dbReference>
<dbReference type="RefSeq" id="WP_102329443.1">
    <property type="nucleotide sequence ID" value="NZ_JABBXC010000034.1"/>
</dbReference>
<dbReference type="PROSITE" id="PS51257">
    <property type="entry name" value="PROKAR_LIPOPROTEIN"/>
    <property type="match status" value="1"/>
</dbReference>
<evidence type="ECO:0000313" key="2">
    <source>
        <dbReference type="Proteomes" id="UP000590068"/>
    </source>
</evidence>
<sequence length="237" mass="26277">MRKTALAVITIAGVTLLSGCNPESELKNIEHKAEKEILRNTDGISAAEVALTFRAPFVSHPVNLCYVRTGDHELAASVSKSDVSYVETSHPISKQEANTCGDLGLDSTVRNVQVDFNEDNTQVNQLRRGFKNFEVQQDFTRPLALSDFGLITLRSPDKDMSGYDYQVTIALESKDSEKVVLKSGFVKHNASENDWVTSPHTTTYKDVRDIKAHGGIPSSVKSHRTMNIIWNDNLLNL</sequence>